<evidence type="ECO:0000256" key="11">
    <source>
        <dbReference type="ARBA" id="ARBA00023303"/>
    </source>
</evidence>
<evidence type="ECO:0000256" key="2">
    <source>
        <dbReference type="ARBA" id="ARBA00006920"/>
    </source>
</evidence>
<keyword evidence="3" id="KW-0813">Transport</keyword>
<dbReference type="Pfam" id="PF06736">
    <property type="entry name" value="TMEM175"/>
    <property type="match status" value="1"/>
</dbReference>
<evidence type="ECO:0000256" key="13">
    <source>
        <dbReference type="SAM" id="Phobius"/>
    </source>
</evidence>
<keyword evidence="6" id="KW-0631">Potassium channel</keyword>
<evidence type="ECO:0000256" key="4">
    <source>
        <dbReference type="ARBA" id="ARBA00022538"/>
    </source>
</evidence>
<proteinExistence type="inferred from homology"/>
<dbReference type="OrthoDB" id="7626281at2"/>
<organism evidence="14 15">
    <name type="scientific">Stieleria bergensis</name>
    <dbReference type="NCBI Taxonomy" id="2528025"/>
    <lineage>
        <taxon>Bacteria</taxon>
        <taxon>Pseudomonadati</taxon>
        <taxon>Planctomycetota</taxon>
        <taxon>Planctomycetia</taxon>
        <taxon>Pirellulales</taxon>
        <taxon>Pirellulaceae</taxon>
        <taxon>Stieleria</taxon>
    </lineage>
</organism>
<dbReference type="EMBL" id="CP036272">
    <property type="protein sequence ID" value="QDT60559.1"/>
    <property type="molecule type" value="Genomic_DNA"/>
</dbReference>
<keyword evidence="10 13" id="KW-0472">Membrane</keyword>
<comment type="catalytic activity">
    <reaction evidence="12">
        <text>K(+)(in) = K(+)(out)</text>
        <dbReference type="Rhea" id="RHEA:29463"/>
        <dbReference type="ChEBI" id="CHEBI:29103"/>
    </reaction>
</comment>
<keyword evidence="8 13" id="KW-1133">Transmembrane helix</keyword>
<evidence type="ECO:0008006" key="16">
    <source>
        <dbReference type="Google" id="ProtNLM"/>
    </source>
</evidence>
<reference evidence="14 15" key="1">
    <citation type="submission" date="2019-02" db="EMBL/GenBank/DDBJ databases">
        <title>Deep-cultivation of Planctomycetes and their phenomic and genomic characterization uncovers novel biology.</title>
        <authorList>
            <person name="Wiegand S."/>
            <person name="Jogler M."/>
            <person name="Boedeker C."/>
            <person name="Pinto D."/>
            <person name="Vollmers J."/>
            <person name="Rivas-Marin E."/>
            <person name="Kohn T."/>
            <person name="Peeters S.H."/>
            <person name="Heuer A."/>
            <person name="Rast P."/>
            <person name="Oberbeckmann S."/>
            <person name="Bunk B."/>
            <person name="Jeske O."/>
            <person name="Meyerdierks A."/>
            <person name="Storesund J.E."/>
            <person name="Kallscheuer N."/>
            <person name="Luecker S."/>
            <person name="Lage O.M."/>
            <person name="Pohl T."/>
            <person name="Merkel B.J."/>
            <person name="Hornburger P."/>
            <person name="Mueller R.-W."/>
            <person name="Bruemmer F."/>
            <person name="Labrenz M."/>
            <person name="Spormann A.M."/>
            <person name="Op den Camp H."/>
            <person name="Overmann J."/>
            <person name="Amann R."/>
            <person name="Jetten M.S.M."/>
            <person name="Mascher T."/>
            <person name="Medema M.H."/>
            <person name="Devos D.P."/>
            <person name="Kaster A.-K."/>
            <person name="Ovreas L."/>
            <person name="Rohde M."/>
            <person name="Galperin M.Y."/>
            <person name="Jogler C."/>
        </authorList>
    </citation>
    <scope>NUCLEOTIDE SEQUENCE [LARGE SCALE GENOMIC DNA]</scope>
    <source>
        <strain evidence="14 15">SV_7m_r</strain>
    </source>
</reference>
<evidence type="ECO:0000256" key="1">
    <source>
        <dbReference type="ARBA" id="ARBA00004141"/>
    </source>
</evidence>
<dbReference type="AlphaFoldDB" id="A0A517SWP4"/>
<dbReference type="GO" id="GO:0005267">
    <property type="term" value="F:potassium channel activity"/>
    <property type="evidence" value="ECO:0007669"/>
    <property type="project" value="UniProtKB-KW"/>
</dbReference>
<feature type="transmembrane region" description="Helical" evidence="13">
    <location>
        <begin position="108"/>
        <end position="129"/>
    </location>
</feature>
<feature type="transmembrane region" description="Helical" evidence="13">
    <location>
        <begin position="9"/>
        <end position="27"/>
    </location>
</feature>
<keyword evidence="5 13" id="KW-0812">Transmembrane</keyword>
<evidence type="ECO:0000256" key="12">
    <source>
        <dbReference type="ARBA" id="ARBA00034430"/>
    </source>
</evidence>
<dbReference type="Proteomes" id="UP000315003">
    <property type="component" value="Chromosome"/>
</dbReference>
<name>A0A517SWP4_9BACT</name>
<feature type="transmembrane region" description="Helical" evidence="13">
    <location>
        <begin position="39"/>
        <end position="58"/>
    </location>
</feature>
<comment type="subcellular location">
    <subcellularLocation>
        <location evidence="1">Membrane</location>
        <topology evidence="1">Multi-pass membrane protein</topology>
    </subcellularLocation>
</comment>
<evidence type="ECO:0000256" key="3">
    <source>
        <dbReference type="ARBA" id="ARBA00022448"/>
    </source>
</evidence>
<dbReference type="PANTHER" id="PTHR31462">
    <property type="entry name" value="ENDOSOMAL/LYSOSOMAL POTASSIUM CHANNEL TMEM175"/>
    <property type="match status" value="1"/>
</dbReference>
<dbReference type="GO" id="GO:0015252">
    <property type="term" value="F:proton channel activity"/>
    <property type="evidence" value="ECO:0007669"/>
    <property type="project" value="InterPro"/>
</dbReference>
<feature type="transmembrane region" description="Helical" evidence="13">
    <location>
        <begin position="150"/>
        <end position="180"/>
    </location>
</feature>
<evidence type="ECO:0000313" key="14">
    <source>
        <dbReference type="EMBL" id="QDT60559.1"/>
    </source>
</evidence>
<evidence type="ECO:0000256" key="9">
    <source>
        <dbReference type="ARBA" id="ARBA00023065"/>
    </source>
</evidence>
<dbReference type="RefSeq" id="WP_145273415.1">
    <property type="nucleotide sequence ID" value="NZ_CP036272.1"/>
</dbReference>
<evidence type="ECO:0000256" key="8">
    <source>
        <dbReference type="ARBA" id="ARBA00022989"/>
    </source>
</evidence>
<dbReference type="GO" id="GO:0016020">
    <property type="term" value="C:membrane"/>
    <property type="evidence" value="ECO:0007669"/>
    <property type="project" value="UniProtKB-SubCell"/>
</dbReference>
<protein>
    <recommendedName>
        <fullName evidence="16">DUF1211 domain-containing protein</fullName>
    </recommendedName>
</protein>
<feature type="transmembrane region" description="Helical" evidence="13">
    <location>
        <begin position="70"/>
        <end position="88"/>
    </location>
</feature>
<comment type="similarity">
    <text evidence="2">Belongs to the TMEM175 family.</text>
</comment>
<evidence type="ECO:0000256" key="5">
    <source>
        <dbReference type="ARBA" id="ARBA00022692"/>
    </source>
</evidence>
<evidence type="ECO:0000313" key="15">
    <source>
        <dbReference type="Proteomes" id="UP000315003"/>
    </source>
</evidence>
<dbReference type="InterPro" id="IPR010617">
    <property type="entry name" value="TMEM175-like"/>
</dbReference>
<dbReference type="PANTHER" id="PTHR31462:SF5">
    <property type="entry name" value="ENDOSOMAL_LYSOSOMAL PROTON CHANNEL TMEM175"/>
    <property type="match status" value="1"/>
</dbReference>
<evidence type="ECO:0000256" key="6">
    <source>
        <dbReference type="ARBA" id="ARBA00022826"/>
    </source>
</evidence>
<keyword evidence="9" id="KW-0406">Ion transport</keyword>
<keyword evidence="7" id="KW-0630">Potassium</keyword>
<evidence type="ECO:0000256" key="10">
    <source>
        <dbReference type="ARBA" id="ARBA00023136"/>
    </source>
</evidence>
<sequence length="190" mass="21199">MKKGRLEAFSDGVIAIVITVMVFDIKAPSDTSWTGLAEVLPSIATYVMSFLYLGIYWNNHHHMLQVTDRINGTILWTNLHLLFWLSLLPFGTNWMRASEFSPLPTATYGTILLFAAVAYKLLQTSIIRFQGADSRLANAVGTDWKGKLSLVVYGAAMVVAVYEPLAAVAIYAIVAVLWTIPDRRIEKLFE</sequence>
<evidence type="ECO:0000256" key="7">
    <source>
        <dbReference type="ARBA" id="ARBA00022958"/>
    </source>
</evidence>
<keyword evidence="11" id="KW-0407">Ion channel</keyword>
<keyword evidence="4" id="KW-0633">Potassium transport</keyword>
<keyword evidence="15" id="KW-1185">Reference proteome</keyword>
<accession>A0A517SWP4</accession>
<gene>
    <name evidence="14" type="ORF">SV7mr_30830</name>
</gene>